<evidence type="ECO:0000259" key="11">
    <source>
        <dbReference type="Pfam" id="PF00294"/>
    </source>
</evidence>
<evidence type="ECO:0000313" key="12">
    <source>
        <dbReference type="EMBL" id="RTE04398.1"/>
    </source>
</evidence>
<dbReference type="GO" id="GO:0019303">
    <property type="term" value="P:D-ribose catabolic process"/>
    <property type="evidence" value="ECO:0007669"/>
    <property type="project" value="UniProtKB-UniRule"/>
</dbReference>
<name>A0A3S0C5S4_9BACL</name>
<dbReference type="CDD" id="cd01174">
    <property type="entry name" value="ribokinase"/>
    <property type="match status" value="1"/>
</dbReference>
<dbReference type="InterPro" id="IPR029056">
    <property type="entry name" value="Ribokinase-like"/>
</dbReference>
<keyword evidence="4 9" id="KW-0418">Kinase</keyword>
<keyword evidence="13" id="KW-1185">Reference proteome</keyword>
<evidence type="ECO:0000256" key="10">
    <source>
        <dbReference type="NCBIfam" id="TIGR02152"/>
    </source>
</evidence>
<comment type="subcellular location">
    <subcellularLocation>
        <location evidence="9">Cytoplasm</location>
    </subcellularLocation>
</comment>
<evidence type="ECO:0000256" key="8">
    <source>
        <dbReference type="ARBA" id="ARBA00023277"/>
    </source>
</evidence>
<evidence type="ECO:0000256" key="7">
    <source>
        <dbReference type="ARBA" id="ARBA00022958"/>
    </source>
</evidence>
<evidence type="ECO:0000256" key="5">
    <source>
        <dbReference type="ARBA" id="ARBA00022840"/>
    </source>
</evidence>
<evidence type="ECO:0000256" key="1">
    <source>
        <dbReference type="ARBA" id="ARBA00022679"/>
    </source>
</evidence>
<dbReference type="GO" id="GO:0005829">
    <property type="term" value="C:cytosol"/>
    <property type="evidence" value="ECO:0007669"/>
    <property type="project" value="TreeGrafter"/>
</dbReference>
<keyword evidence="9" id="KW-0963">Cytoplasm</keyword>
<feature type="binding site" evidence="9">
    <location>
        <begin position="251"/>
        <end position="252"/>
    </location>
    <ligand>
        <name>ATP</name>
        <dbReference type="ChEBI" id="CHEBI:30616"/>
    </ligand>
</feature>
<comment type="similarity">
    <text evidence="9">Belongs to the carbohydrate kinase PfkB family. Ribokinase subfamily.</text>
</comment>
<feature type="binding site" evidence="9">
    <location>
        <begin position="219"/>
        <end position="224"/>
    </location>
    <ligand>
        <name>ATP</name>
        <dbReference type="ChEBI" id="CHEBI:30616"/>
    </ligand>
</feature>
<dbReference type="GO" id="GO:0046872">
    <property type="term" value="F:metal ion binding"/>
    <property type="evidence" value="ECO:0007669"/>
    <property type="project" value="UniProtKB-KW"/>
</dbReference>
<dbReference type="SUPFAM" id="SSF53613">
    <property type="entry name" value="Ribokinase-like"/>
    <property type="match status" value="1"/>
</dbReference>
<dbReference type="Proteomes" id="UP000276128">
    <property type="component" value="Unassembled WGS sequence"/>
</dbReference>
<dbReference type="RefSeq" id="WP_126144252.1">
    <property type="nucleotide sequence ID" value="NZ_RXHU01000089.1"/>
</dbReference>
<comment type="catalytic activity">
    <reaction evidence="9">
        <text>D-ribose + ATP = D-ribose 5-phosphate + ADP + H(+)</text>
        <dbReference type="Rhea" id="RHEA:13697"/>
        <dbReference type="ChEBI" id="CHEBI:15378"/>
        <dbReference type="ChEBI" id="CHEBI:30616"/>
        <dbReference type="ChEBI" id="CHEBI:47013"/>
        <dbReference type="ChEBI" id="CHEBI:78346"/>
        <dbReference type="ChEBI" id="CHEBI:456216"/>
        <dbReference type="EC" id="2.7.1.15"/>
    </reaction>
</comment>
<keyword evidence="1 9" id="KW-0808">Transferase</keyword>
<dbReference type="OrthoDB" id="9775849at2"/>
<keyword evidence="5 9" id="KW-0067">ATP-binding</keyword>
<dbReference type="GO" id="GO:0005524">
    <property type="term" value="F:ATP binding"/>
    <property type="evidence" value="ECO:0007669"/>
    <property type="project" value="UniProtKB-UniRule"/>
</dbReference>
<organism evidence="12 13">
    <name type="scientific">Paenibacillus whitsoniae</name>
    <dbReference type="NCBI Taxonomy" id="2496558"/>
    <lineage>
        <taxon>Bacteria</taxon>
        <taxon>Bacillati</taxon>
        <taxon>Bacillota</taxon>
        <taxon>Bacilli</taxon>
        <taxon>Bacillales</taxon>
        <taxon>Paenibacillaceae</taxon>
        <taxon>Paenibacillus</taxon>
    </lineage>
</organism>
<accession>A0A3S0C5S4</accession>
<dbReference type="EMBL" id="RXHU01000089">
    <property type="protein sequence ID" value="RTE04398.1"/>
    <property type="molecule type" value="Genomic_DNA"/>
</dbReference>
<feature type="binding site" evidence="9">
    <location>
        <position position="287"/>
    </location>
    <ligand>
        <name>K(+)</name>
        <dbReference type="ChEBI" id="CHEBI:29103"/>
    </ligand>
</feature>
<dbReference type="InterPro" id="IPR011611">
    <property type="entry name" value="PfkB_dom"/>
</dbReference>
<proteinExistence type="inferred from homology"/>
<evidence type="ECO:0000256" key="3">
    <source>
        <dbReference type="ARBA" id="ARBA00022741"/>
    </source>
</evidence>
<dbReference type="InterPro" id="IPR002139">
    <property type="entry name" value="Ribo/fructo_kinase"/>
</dbReference>
<gene>
    <name evidence="9 12" type="primary">rbsK</name>
    <name evidence="12" type="ORF">EJQ19_26560</name>
</gene>
<comment type="subunit">
    <text evidence="9">Homodimer.</text>
</comment>
<feature type="binding site" evidence="9">
    <location>
        <position position="282"/>
    </location>
    <ligand>
        <name>K(+)</name>
        <dbReference type="ChEBI" id="CHEBI:29103"/>
    </ligand>
</feature>
<comment type="caution">
    <text evidence="12">The sequence shown here is derived from an EMBL/GenBank/DDBJ whole genome shotgun (WGS) entry which is preliminary data.</text>
</comment>
<feature type="binding site" evidence="9">
    <location>
        <position position="248"/>
    </location>
    <ligand>
        <name>K(+)</name>
        <dbReference type="ChEBI" id="CHEBI:29103"/>
    </ligand>
</feature>
<dbReference type="PRINTS" id="PR00990">
    <property type="entry name" value="RIBOKINASE"/>
</dbReference>
<keyword evidence="2 9" id="KW-0479">Metal-binding</keyword>
<reference evidence="12 13" key="1">
    <citation type="submission" date="2018-12" db="EMBL/GenBank/DDBJ databases">
        <title>Bacillus ochoae sp. nov., Paenibacillus whitsoniae sp. nov., Paenibacillus spiritus sp. nov. Isolated from the Mars Exploration Rover during spacecraft assembly.</title>
        <authorList>
            <person name="Seuylemezian A."/>
            <person name="Vaishampayan P."/>
        </authorList>
    </citation>
    <scope>NUCLEOTIDE SEQUENCE [LARGE SCALE GENOMIC DNA]</scope>
    <source>
        <strain evidence="12 13">MER 54</strain>
    </source>
</reference>
<feature type="binding site" evidence="9">
    <location>
        <position position="246"/>
    </location>
    <ligand>
        <name>K(+)</name>
        <dbReference type="ChEBI" id="CHEBI:29103"/>
    </ligand>
</feature>
<dbReference type="AlphaFoldDB" id="A0A3S0C5S4"/>
<dbReference type="Pfam" id="PF00294">
    <property type="entry name" value="PfkB"/>
    <property type="match status" value="1"/>
</dbReference>
<evidence type="ECO:0000256" key="6">
    <source>
        <dbReference type="ARBA" id="ARBA00022842"/>
    </source>
</evidence>
<feature type="binding site" evidence="9">
    <location>
        <begin position="11"/>
        <end position="13"/>
    </location>
    <ligand>
        <name>substrate</name>
    </ligand>
</feature>
<feature type="binding site" evidence="9">
    <location>
        <position position="139"/>
    </location>
    <ligand>
        <name>substrate</name>
    </ligand>
</feature>
<comment type="pathway">
    <text evidence="9">Carbohydrate metabolism; D-ribose degradation; D-ribose 5-phosphate from beta-D-ribopyranose: step 2/2.</text>
</comment>
<evidence type="ECO:0000256" key="2">
    <source>
        <dbReference type="ARBA" id="ARBA00022723"/>
    </source>
</evidence>
<sequence>MAHIAVIGSLNMDVVSEVHQFPKPGETIKSNGTTYGCGGKGANQALAAAKAGAQVSMVGAVGDDAFGSVLIHSLAAYGVNTQHIAVKPGSSGLATITVNGEGENTIVLTGGANDKVAIDEVQASLEQLGHIDMILLQNEVPWAINRFTMEWARTHGIAVCFNPAPAMVVPDDMYAYLNVLVLNQTEAECATGIEVSGVDAAGLAADKLIAQGVEAVILTLGEAGAYYRSRDGEAVLSPAFRVDVVDTTAAGDTFIGAWSAARTEGKDVASALRFASAAAALAVSQEGAQQSIPARDEIEQMLGASR</sequence>
<feature type="binding site" evidence="9">
    <location>
        <position position="183"/>
    </location>
    <ligand>
        <name>ATP</name>
        <dbReference type="ChEBI" id="CHEBI:30616"/>
    </ligand>
</feature>
<evidence type="ECO:0000256" key="9">
    <source>
        <dbReference type="HAMAP-Rule" id="MF_01987"/>
    </source>
</evidence>
<keyword evidence="8 9" id="KW-0119">Carbohydrate metabolism</keyword>
<protein>
    <recommendedName>
        <fullName evidence="9 10">Ribokinase</fullName>
        <shortName evidence="9">RK</shortName>
        <ecNumber evidence="9 10">2.7.1.15</ecNumber>
    </recommendedName>
</protein>
<dbReference type="HAMAP" id="MF_01987">
    <property type="entry name" value="Ribokinase"/>
    <property type="match status" value="1"/>
</dbReference>
<dbReference type="UniPathway" id="UPA00916">
    <property type="reaction ID" value="UER00889"/>
</dbReference>
<keyword evidence="3 9" id="KW-0547">Nucleotide-binding</keyword>
<dbReference type="NCBIfam" id="TIGR02152">
    <property type="entry name" value="D_ribokin_bact"/>
    <property type="match status" value="1"/>
</dbReference>
<dbReference type="Gene3D" id="3.40.1190.20">
    <property type="match status" value="1"/>
</dbReference>
<keyword evidence="7 9" id="KW-0630">Potassium</keyword>
<feature type="binding site" evidence="9">
    <location>
        <position position="252"/>
    </location>
    <ligand>
        <name>substrate</name>
    </ligand>
</feature>
<dbReference type="PANTHER" id="PTHR10584">
    <property type="entry name" value="SUGAR KINASE"/>
    <property type="match status" value="1"/>
</dbReference>
<dbReference type="GO" id="GO:0004747">
    <property type="term" value="F:ribokinase activity"/>
    <property type="evidence" value="ECO:0007669"/>
    <property type="project" value="UniProtKB-UniRule"/>
</dbReference>
<feature type="binding site" evidence="9">
    <location>
        <position position="291"/>
    </location>
    <ligand>
        <name>K(+)</name>
        <dbReference type="ChEBI" id="CHEBI:29103"/>
    </ligand>
</feature>
<dbReference type="InterPro" id="IPR011877">
    <property type="entry name" value="Ribokinase"/>
</dbReference>
<comment type="caution">
    <text evidence="9">Lacks conserved residue(s) required for the propagation of feature annotation.</text>
</comment>
<keyword evidence="6 9" id="KW-0460">Magnesium</keyword>
<evidence type="ECO:0000256" key="4">
    <source>
        <dbReference type="ARBA" id="ARBA00022777"/>
    </source>
</evidence>
<feature type="binding site" evidence="9">
    <location>
        <position position="285"/>
    </location>
    <ligand>
        <name>K(+)</name>
        <dbReference type="ChEBI" id="CHEBI:29103"/>
    </ligand>
</feature>
<feature type="active site" description="Proton acceptor" evidence="9">
    <location>
        <position position="252"/>
    </location>
</feature>
<dbReference type="PANTHER" id="PTHR10584:SF166">
    <property type="entry name" value="RIBOKINASE"/>
    <property type="match status" value="1"/>
</dbReference>
<feature type="binding site" evidence="9">
    <location>
        <begin position="39"/>
        <end position="43"/>
    </location>
    <ligand>
        <name>substrate</name>
    </ligand>
</feature>
<comment type="function">
    <text evidence="9">Catalyzes the phosphorylation of ribose at O-5 in a reaction requiring ATP and magnesium. The resulting D-ribose-5-phosphate can then be used either for sythesis of nucleotides, histidine, and tryptophan, or as a component of the pentose phosphate pathway.</text>
</comment>
<dbReference type="EC" id="2.7.1.15" evidence="9 10"/>
<feature type="domain" description="Carbohydrate kinase PfkB" evidence="11">
    <location>
        <begin position="1"/>
        <end position="294"/>
    </location>
</feature>
<evidence type="ECO:0000313" key="13">
    <source>
        <dbReference type="Proteomes" id="UP000276128"/>
    </source>
</evidence>
<comment type="cofactor">
    <cofactor evidence="9">
        <name>Mg(2+)</name>
        <dbReference type="ChEBI" id="CHEBI:18420"/>
    </cofactor>
    <text evidence="9">Requires a divalent cation, most likely magnesium in vivo, as an electrophilic catalyst to aid phosphoryl group transfer. It is the chelate of the metal and the nucleotide that is the actual substrate.</text>
</comment>
<comment type="activity regulation">
    <text evidence="9">Activated by a monovalent cation that binds near, but not in, the active site. The most likely occupant of the site in vivo is potassium. Ion binding induces a conformational change that may alter substrate affinity.</text>
</comment>